<feature type="binding site" evidence="14">
    <location>
        <position position="216"/>
    </location>
    <ligand>
        <name>ATP</name>
        <dbReference type="ChEBI" id="CHEBI:30616"/>
    </ligand>
</feature>
<dbReference type="Proteomes" id="UP000283530">
    <property type="component" value="Unassembled WGS sequence"/>
</dbReference>
<evidence type="ECO:0000259" key="18">
    <source>
        <dbReference type="PROSITE" id="PS50011"/>
    </source>
</evidence>
<dbReference type="InterPro" id="IPR011009">
    <property type="entry name" value="Kinase-like_dom_sf"/>
</dbReference>
<dbReference type="EC" id="2.7.11.1" evidence="2"/>
<dbReference type="EMBL" id="QPKB01000002">
    <property type="protein sequence ID" value="RWR76365.1"/>
    <property type="molecule type" value="Genomic_DNA"/>
</dbReference>
<feature type="domain" description="Protein kinase" evidence="18">
    <location>
        <begin position="188"/>
        <end position="467"/>
    </location>
</feature>
<dbReference type="PANTHER" id="PTHR47984">
    <property type="entry name" value="OS01G0323000 PROTEIN"/>
    <property type="match status" value="1"/>
</dbReference>
<evidence type="ECO:0000256" key="15">
    <source>
        <dbReference type="RuleBase" id="RU000304"/>
    </source>
</evidence>
<dbReference type="AlphaFoldDB" id="A0A3S3Q0J1"/>
<evidence type="ECO:0000256" key="12">
    <source>
        <dbReference type="ARBA" id="ARBA00047899"/>
    </source>
</evidence>
<evidence type="ECO:0000256" key="1">
    <source>
        <dbReference type="ARBA" id="ARBA00004167"/>
    </source>
</evidence>
<keyword evidence="3 15" id="KW-0723">Serine/threonine-protein kinase</keyword>
<dbReference type="FunFam" id="3.30.200.20:FF:000178">
    <property type="entry name" value="serine/threonine-protein kinase PBS1-like"/>
    <property type="match status" value="1"/>
</dbReference>
<evidence type="ECO:0000256" key="17">
    <source>
        <dbReference type="SAM" id="Phobius"/>
    </source>
</evidence>
<comment type="catalytic activity">
    <reaction evidence="12">
        <text>L-threonyl-[protein] + ATP = O-phospho-L-threonyl-[protein] + ADP + H(+)</text>
        <dbReference type="Rhea" id="RHEA:46608"/>
        <dbReference type="Rhea" id="RHEA-COMP:11060"/>
        <dbReference type="Rhea" id="RHEA-COMP:11605"/>
        <dbReference type="ChEBI" id="CHEBI:15378"/>
        <dbReference type="ChEBI" id="CHEBI:30013"/>
        <dbReference type="ChEBI" id="CHEBI:30616"/>
        <dbReference type="ChEBI" id="CHEBI:61977"/>
        <dbReference type="ChEBI" id="CHEBI:456216"/>
        <dbReference type="EC" id="2.7.11.1"/>
    </reaction>
</comment>
<dbReference type="GO" id="GO:0016020">
    <property type="term" value="C:membrane"/>
    <property type="evidence" value="ECO:0007669"/>
    <property type="project" value="UniProtKB-SubCell"/>
</dbReference>
<evidence type="ECO:0000256" key="11">
    <source>
        <dbReference type="ARBA" id="ARBA00023136"/>
    </source>
</evidence>
<comment type="catalytic activity">
    <reaction evidence="13">
        <text>L-seryl-[protein] + ATP = O-phospho-L-seryl-[protein] + ADP + H(+)</text>
        <dbReference type="Rhea" id="RHEA:17989"/>
        <dbReference type="Rhea" id="RHEA-COMP:9863"/>
        <dbReference type="Rhea" id="RHEA-COMP:11604"/>
        <dbReference type="ChEBI" id="CHEBI:15378"/>
        <dbReference type="ChEBI" id="CHEBI:29999"/>
        <dbReference type="ChEBI" id="CHEBI:30616"/>
        <dbReference type="ChEBI" id="CHEBI:83421"/>
        <dbReference type="ChEBI" id="CHEBI:456216"/>
        <dbReference type="EC" id="2.7.11.1"/>
    </reaction>
</comment>
<evidence type="ECO:0000256" key="14">
    <source>
        <dbReference type="PROSITE-ProRule" id="PRU10141"/>
    </source>
</evidence>
<reference evidence="19 20" key="1">
    <citation type="journal article" date="2019" name="Nat. Plants">
        <title>Stout camphor tree genome fills gaps in understanding of flowering plant genome evolution.</title>
        <authorList>
            <person name="Chaw S.M."/>
            <person name="Liu Y.C."/>
            <person name="Wu Y.W."/>
            <person name="Wang H.Y."/>
            <person name="Lin C.I."/>
            <person name="Wu C.S."/>
            <person name="Ke H.M."/>
            <person name="Chang L.Y."/>
            <person name="Hsu C.Y."/>
            <person name="Yang H.T."/>
            <person name="Sudianto E."/>
            <person name="Hsu M.H."/>
            <person name="Wu K.P."/>
            <person name="Wang L.N."/>
            <person name="Leebens-Mack J.H."/>
            <person name="Tsai I.J."/>
        </authorList>
    </citation>
    <scope>NUCLEOTIDE SEQUENCE [LARGE SCALE GENOMIC DNA]</scope>
    <source>
        <strain evidence="20">cv. Chaw 1501</strain>
        <tissue evidence="19">Young leaves</tissue>
    </source>
</reference>
<keyword evidence="10 17" id="KW-1133">Transmembrane helix</keyword>
<keyword evidence="19" id="KW-0675">Receptor</keyword>
<feature type="compositionally biased region" description="Basic and acidic residues" evidence="16">
    <location>
        <begin position="476"/>
        <end position="500"/>
    </location>
</feature>
<dbReference type="GO" id="GO:0004674">
    <property type="term" value="F:protein serine/threonine kinase activity"/>
    <property type="evidence" value="ECO:0007669"/>
    <property type="project" value="UniProtKB-KW"/>
</dbReference>
<evidence type="ECO:0000256" key="7">
    <source>
        <dbReference type="ARBA" id="ARBA00022741"/>
    </source>
</evidence>
<keyword evidence="5" id="KW-0808">Transferase</keyword>
<evidence type="ECO:0000256" key="3">
    <source>
        <dbReference type="ARBA" id="ARBA00022527"/>
    </source>
</evidence>
<dbReference type="GO" id="GO:0005524">
    <property type="term" value="F:ATP binding"/>
    <property type="evidence" value="ECO:0007669"/>
    <property type="project" value="UniProtKB-UniRule"/>
</dbReference>
<keyword evidence="8 19" id="KW-0418">Kinase</keyword>
<dbReference type="InterPro" id="IPR000719">
    <property type="entry name" value="Prot_kinase_dom"/>
</dbReference>
<evidence type="ECO:0000256" key="16">
    <source>
        <dbReference type="SAM" id="MobiDB-lite"/>
    </source>
</evidence>
<organism evidence="19 20">
    <name type="scientific">Cinnamomum micranthum f. kanehirae</name>
    <dbReference type="NCBI Taxonomy" id="337451"/>
    <lineage>
        <taxon>Eukaryota</taxon>
        <taxon>Viridiplantae</taxon>
        <taxon>Streptophyta</taxon>
        <taxon>Embryophyta</taxon>
        <taxon>Tracheophyta</taxon>
        <taxon>Spermatophyta</taxon>
        <taxon>Magnoliopsida</taxon>
        <taxon>Magnoliidae</taxon>
        <taxon>Laurales</taxon>
        <taxon>Lauraceae</taxon>
        <taxon>Cinnamomum</taxon>
    </lineage>
</organism>
<dbReference type="PROSITE" id="PS50011">
    <property type="entry name" value="PROTEIN_KINASE_DOM"/>
    <property type="match status" value="1"/>
</dbReference>
<dbReference type="InterPro" id="IPR008271">
    <property type="entry name" value="Ser/Thr_kinase_AS"/>
</dbReference>
<proteinExistence type="inferred from homology"/>
<keyword evidence="6 17" id="KW-0812">Transmembrane</keyword>
<keyword evidence="9 14" id="KW-0067">ATP-binding</keyword>
<dbReference type="Pfam" id="PF00069">
    <property type="entry name" value="Pkinase"/>
    <property type="match status" value="1"/>
</dbReference>
<dbReference type="Gene3D" id="3.30.200.20">
    <property type="entry name" value="Phosphorylase Kinase, domain 1"/>
    <property type="match status" value="1"/>
</dbReference>
<dbReference type="OrthoDB" id="4062651at2759"/>
<keyword evidence="20" id="KW-1185">Reference proteome</keyword>
<comment type="caution">
    <text evidence="19">The sequence shown here is derived from an EMBL/GenBank/DDBJ whole genome shotgun (WGS) entry which is preliminary data.</text>
</comment>
<evidence type="ECO:0000256" key="6">
    <source>
        <dbReference type="ARBA" id="ARBA00022692"/>
    </source>
</evidence>
<evidence type="ECO:0000256" key="4">
    <source>
        <dbReference type="ARBA" id="ARBA00022553"/>
    </source>
</evidence>
<sequence length="500" mass="55906">MSSGSSLSLELSERTFMFGLKVWVLIGIIVGVFIILILSVIPICLTVRKKYKRALEKLPLIQIHPAVKEIKEVNVEHVSANNFIPFEGILLTIHDKSSNRNSDKVMIHLGMDEIKNADNSCQFGSFNYMERVGGSQSGEGGSSQAAIVYRPSSSVTTTSLLTGLPEFSQLGWGHWFTLRDLELATDCFSRENILGEGGYGIVYHGQLSNGTPVAVKRILNNLGQAEREFRVEVDAIGHVRHRNLVRLLGYCMEGTQRILVYEYVNNGNLEQWLQGAMCQRGYLTWEARMKILLGTAKALSYLHEAIEPLVVHRDIKSSNILIDENFDAKVSDFGMAKLLGSGESHITTRVMGTFGYVAPEYANTGLLNEKSDIYSFGVVLLEAITGRDPVNYDLPADEVNLVDWVKIMVGCRRSEEVVDPKIETRPSRRALNRALLIALRCIDPDSDKRPKMSRVARILESEEYPFPREGRRHGRARADGIMDVESQKENSDTDRSNNPG</sequence>
<evidence type="ECO:0000313" key="19">
    <source>
        <dbReference type="EMBL" id="RWR76365.1"/>
    </source>
</evidence>
<evidence type="ECO:0000256" key="9">
    <source>
        <dbReference type="ARBA" id="ARBA00022840"/>
    </source>
</evidence>
<keyword evidence="4" id="KW-0597">Phosphoprotein</keyword>
<evidence type="ECO:0000256" key="10">
    <source>
        <dbReference type="ARBA" id="ARBA00022989"/>
    </source>
</evidence>
<dbReference type="PROSITE" id="PS00108">
    <property type="entry name" value="PROTEIN_KINASE_ST"/>
    <property type="match status" value="1"/>
</dbReference>
<feature type="region of interest" description="Disordered" evidence="16">
    <location>
        <begin position="466"/>
        <end position="500"/>
    </location>
</feature>
<feature type="transmembrane region" description="Helical" evidence="17">
    <location>
        <begin position="20"/>
        <end position="47"/>
    </location>
</feature>
<dbReference type="PANTHER" id="PTHR47984:SF14">
    <property type="entry name" value="OS01G0323000 PROTEIN"/>
    <property type="match status" value="1"/>
</dbReference>
<evidence type="ECO:0000256" key="2">
    <source>
        <dbReference type="ARBA" id="ARBA00012513"/>
    </source>
</evidence>
<dbReference type="STRING" id="337451.A0A3S3Q0J1"/>
<evidence type="ECO:0000256" key="8">
    <source>
        <dbReference type="ARBA" id="ARBA00022777"/>
    </source>
</evidence>
<accession>A0A3S3Q0J1</accession>
<dbReference type="CDD" id="cd14066">
    <property type="entry name" value="STKc_IRAK"/>
    <property type="match status" value="1"/>
</dbReference>
<name>A0A3S3Q0J1_9MAGN</name>
<dbReference type="FunFam" id="1.10.510.10:FF:000035">
    <property type="entry name" value="Putative receptor-like serine/threonine-protein kinase"/>
    <property type="match status" value="1"/>
</dbReference>
<keyword evidence="11 17" id="KW-0472">Membrane</keyword>
<evidence type="ECO:0000256" key="5">
    <source>
        <dbReference type="ARBA" id="ARBA00022679"/>
    </source>
</evidence>
<dbReference type="InterPro" id="IPR052232">
    <property type="entry name" value="RLK_Ser/Thr-Kinase"/>
</dbReference>
<dbReference type="PROSITE" id="PS00107">
    <property type="entry name" value="PROTEIN_KINASE_ATP"/>
    <property type="match status" value="1"/>
</dbReference>
<dbReference type="InterPro" id="IPR017441">
    <property type="entry name" value="Protein_kinase_ATP_BS"/>
</dbReference>
<protein>
    <recommendedName>
        <fullName evidence="2">non-specific serine/threonine protein kinase</fullName>
        <ecNumber evidence="2">2.7.11.1</ecNumber>
    </recommendedName>
</protein>
<keyword evidence="7 14" id="KW-0547">Nucleotide-binding</keyword>
<dbReference type="SMART" id="SM00220">
    <property type="entry name" value="S_TKc"/>
    <property type="match status" value="1"/>
</dbReference>
<evidence type="ECO:0000313" key="20">
    <source>
        <dbReference type="Proteomes" id="UP000283530"/>
    </source>
</evidence>
<gene>
    <name evidence="19" type="ORF">CKAN_00480600</name>
</gene>
<comment type="subcellular location">
    <subcellularLocation>
        <location evidence="1">Membrane</location>
        <topology evidence="1">Single-pass membrane protein</topology>
    </subcellularLocation>
</comment>
<evidence type="ECO:0000256" key="13">
    <source>
        <dbReference type="ARBA" id="ARBA00048679"/>
    </source>
</evidence>
<comment type="similarity">
    <text evidence="15">Belongs to the protein kinase superfamily.</text>
</comment>
<dbReference type="Gene3D" id="1.10.510.10">
    <property type="entry name" value="Transferase(Phosphotransferase) domain 1"/>
    <property type="match status" value="1"/>
</dbReference>
<dbReference type="SUPFAM" id="SSF56112">
    <property type="entry name" value="Protein kinase-like (PK-like)"/>
    <property type="match status" value="1"/>
</dbReference>